<evidence type="ECO:0000256" key="6">
    <source>
        <dbReference type="SAM" id="MobiDB-lite"/>
    </source>
</evidence>
<organism evidence="8 9">
    <name type="scientific">Acorus gramineus</name>
    <name type="common">Dwarf sweet flag</name>
    <dbReference type="NCBI Taxonomy" id="55184"/>
    <lineage>
        <taxon>Eukaryota</taxon>
        <taxon>Viridiplantae</taxon>
        <taxon>Streptophyta</taxon>
        <taxon>Embryophyta</taxon>
        <taxon>Tracheophyta</taxon>
        <taxon>Spermatophyta</taxon>
        <taxon>Magnoliopsida</taxon>
        <taxon>Liliopsida</taxon>
        <taxon>Acoraceae</taxon>
        <taxon>Acorus</taxon>
    </lineage>
</organism>
<dbReference type="Pfam" id="PF01429">
    <property type="entry name" value="MBD"/>
    <property type="match status" value="1"/>
</dbReference>
<keyword evidence="9" id="KW-1185">Reference proteome</keyword>
<feature type="region of interest" description="Disordered" evidence="6">
    <location>
        <begin position="1"/>
        <end position="96"/>
    </location>
</feature>
<evidence type="ECO:0000259" key="7">
    <source>
        <dbReference type="PROSITE" id="PS50982"/>
    </source>
</evidence>
<dbReference type="SUPFAM" id="SSF54171">
    <property type="entry name" value="DNA-binding domain"/>
    <property type="match status" value="1"/>
</dbReference>
<feature type="compositionally biased region" description="Polar residues" evidence="6">
    <location>
        <begin position="35"/>
        <end position="45"/>
    </location>
</feature>
<evidence type="ECO:0000256" key="1">
    <source>
        <dbReference type="ARBA" id="ARBA00004123"/>
    </source>
</evidence>
<keyword evidence="3" id="KW-0238">DNA-binding</keyword>
<accession>A0AAV9AM65</accession>
<sequence>MSTSDAIEAAVEASDTVTTPEEPVLGSVASHGTLDGSSNIGSSAVSKDAVTETDQPRESTQEEPSTAEPSIERDPEEGEAEAEMDFAERGLDGQPRPLVVVLPETTAEGESGALTGERKWEGLELSLVPTPGVHPDWLPKNWLVEERLRANGKTRDKYYYEPQSTRKFRSRREVEDYLNNVSPKSKTARTDAKSTPSSSSHPPKKKSSSRDDDCPTKVKWVLNDDSGFSWNPMIGDQEVPEHKRQSWASAFEFACHGNRR</sequence>
<proteinExistence type="predicted"/>
<gene>
    <name evidence="8" type="ORF">QJS04_geneDACA011272</name>
</gene>
<evidence type="ECO:0000256" key="2">
    <source>
        <dbReference type="ARBA" id="ARBA00023015"/>
    </source>
</evidence>
<name>A0AAV9AM65_ACOGR</name>
<keyword evidence="5" id="KW-0539">Nucleus</keyword>
<dbReference type="PANTHER" id="PTHR12396:SF46">
    <property type="entry name" value="METHYL-CPG-BINDING DOMAIN-CONTAINING PROTEIN 6"/>
    <property type="match status" value="1"/>
</dbReference>
<evidence type="ECO:0000256" key="4">
    <source>
        <dbReference type="ARBA" id="ARBA00023163"/>
    </source>
</evidence>
<protein>
    <submittedName>
        <fullName evidence="8">Methyl-CpG-binding domain-containing protein 6</fullName>
    </submittedName>
</protein>
<dbReference type="InterPro" id="IPR001739">
    <property type="entry name" value="Methyl_CpG_DNA-bd"/>
</dbReference>
<dbReference type="GO" id="GO:0003677">
    <property type="term" value="F:DNA binding"/>
    <property type="evidence" value="ECO:0007669"/>
    <property type="project" value="UniProtKB-KW"/>
</dbReference>
<keyword evidence="4" id="KW-0804">Transcription</keyword>
<dbReference type="PROSITE" id="PS50982">
    <property type="entry name" value="MBD"/>
    <property type="match status" value="1"/>
</dbReference>
<reference evidence="8" key="2">
    <citation type="submission" date="2023-06" db="EMBL/GenBank/DDBJ databases">
        <authorList>
            <person name="Ma L."/>
            <person name="Liu K.-W."/>
            <person name="Li Z."/>
            <person name="Hsiao Y.-Y."/>
            <person name="Qi Y."/>
            <person name="Fu T."/>
            <person name="Tang G."/>
            <person name="Zhang D."/>
            <person name="Sun W.-H."/>
            <person name="Liu D.-K."/>
            <person name="Li Y."/>
            <person name="Chen G.-Z."/>
            <person name="Liu X.-D."/>
            <person name="Liao X.-Y."/>
            <person name="Jiang Y.-T."/>
            <person name="Yu X."/>
            <person name="Hao Y."/>
            <person name="Huang J."/>
            <person name="Zhao X.-W."/>
            <person name="Ke S."/>
            <person name="Chen Y.-Y."/>
            <person name="Wu W.-L."/>
            <person name="Hsu J.-L."/>
            <person name="Lin Y.-F."/>
            <person name="Huang M.-D."/>
            <person name="Li C.-Y."/>
            <person name="Huang L."/>
            <person name="Wang Z.-W."/>
            <person name="Zhao X."/>
            <person name="Zhong W.-Y."/>
            <person name="Peng D.-H."/>
            <person name="Ahmad S."/>
            <person name="Lan S."/>
            <person name="Zhang J.-S."/>
            <person name="Tsai W.-C."/>
            <person name="Van De Peer Y."/>
            <person name="Liu Z.-J."/>
        </authorList>
    </citation>
    <scope>NUCLEOTIDE SEQUENCE</scope>
    <source>
        <strain evidence="8">SCP</strain>
        <tissue evidence="8">Leaves</tissue>
    </source>
</reference>
<reference evidence="8" key="1">
    <citation type="journal article" date="2023" name="Nat. Commun.">
        <title>Diploid and tetraploid genomes of Acorus and the evolution of monocots.</title>
        <authorList>
            <person name="Ma L."/>
            <person name="Liu K.W."/>
            <person name="Li Z."/>
            <person name="Hsiao Y.Y."/>
            <person name="Qi Y."/>
            <person name="Fu T."/>
            <person name="Tang G.D."/>
            <person name="Zhang D."/>
            <person name="Sun W.H."/>
            <person name="Liu D.K."/>
            <person name="Li Y."/>
            <person name="Chen G.Z."/>
            <person name="Liu X.D."/>
            <person name="Liao X.Y."/>
            <person name="Jiang Y.T."/>
            <person name="Yu X."/>
            <person name="Hao Y."/>
            <person name="Huang J."/>
            <person name="Zhao X.W."/>
            <person name="Ke S."/>
            <person name="Chen Y.Y."/>
            <person name="Wu W.L."/>
            <person name="Hsu J.L."/>
            <person name="Lin Y.F."/>
            <person name="Huang M.D."/>
            <person name="Li C.Y."/>
            <person name="Huang L."/>
            <person name="Wang Z.W."/>
            <person name="Zhao X."/>
            <person name="Zhong W.Y."/>
            <person name="Peng D.H."/>
            <person name="Ahmad S."/>
            <person name="Lan S."/>
            <person name="Zhang J.S."/>
            <person name="Tsai W.C."/>
            <person name="Van de Peer Y."/>
            <person name="Liu Z.J."/>
        </authorList>
    </citation>
    <scope>NUCLEOTIDE SEQUENCE</scope>
    <source>
        <strain evidence="8">SCP</strain>
    </source>
</reference>
<dbReference type="PANTHER" id="PTHR12396">
    <property type="entry name" value="METHYL-CPG BINDING PROTEIN, MBD"/>
    <property type="match status" value="1"/>
</dbReference>
<comment type="caution">
    <text evidence="8">The sequence shown here is derived from an EMBL/GenBank/DDBJ whole genome shotgun (WGS) entry which is preliminary data.</text>
</comment>
<evidence type="ECO:0000256" key="5">
    <source>
        <dbReference type="ARBA" id="ARBA00023242"/>
    </source>
</evidence>
<feature type="domain" description="MBD" evidence="7">
    <location>
        <begin position="128"/>
        <end position="199"/>
    </location>
</feature>
<dbReference type="GO" id="GO:0005634">
    <property type="term" value="C:nucleus"/>
    <property type="evidence" value="ECO:0007669"/>
    <property type="project" value="UniProtKB-SubCell"/>
</dbReference>
<evidence type="ECO:0000313" key="9">
    <source>
        <dbReference type="Proteomes" id="UP001179952"/>
    </source>
</evidence>
<feature type="compositionally biased region" description="Acidic residues" evidence="6">
    <location>
        <begin position="74"/>
        <end position="85"/>
    </location>
</feature>
<dbReference type="EMBL" id="JAUJYN010000008">
    <property type="protein sequence ID" value="KAK1265248.1"/>
    <property type="molecule type" value="Genomic_DNA"/>
</dbReference>
<evidence type="ECO:0000313" key="8">
    <source>
        <dbReference type="EMBL" id="KAK1265248.1"/>
    </source>
</evidence>
<dbReference type="Proteomes" id="UP001179952">
    <property type="component" value="Unassembled WGS sequence"/>
</dbReference>
<feature type="region of interest" description="Disordered" evidence="6">
    <location>
        <begin position="153"/>
        <end position="218"/>
    </location>
</feature>
<dbReference type="InterPro" id="IPR016177">
    <property type="entry name" value="DNA-bd_dom_sf"/>
</dbReference>
<keyword evidence="2" id="KW-0805">Transcription regulation</keyword>
<evidence type="ECO:0000256" key="3">
    <source>
        <dbReference type="ARBA" id="ARBA00023125"/>
    </source>
</evidence>
<dbReference type="Gene3D" id="3.30.890.10">
    <property type="entry name" value="Methyl-cpg-binding Protein 2, Chain A"/>
    <property type="match status" value="1"/>
</dbReference>
<comment type="subcellular location">
    <subcellularLocation>
        <location evidence="1">Nucleus</location>
    </subcellularLocation>
</comment>
<dbReference type="AlphaFoldDB" id="A0AAV9AM65"/>